<evidence type="ECO:0000313" key="3">
    <source>
        <dbReference type="EMBL" id="KAL3783106.1"/>
    </source>
</evidence>
<sequence length="475" mass="51021">MAAVSGTAASIRAATDSETFDLAGHDRPVLSSFPSPPPLERNNARQAANIGNTIRDAFSEPFHHLDRMIRITFVVGAGKLSRQKYDDKAMLALTSTLRQLDYVEDRGASCVDECAGCYKTQHDTGKNLFTVVVFPRLAGRGNDDDGGGGGGGGRGASSSSSPSEYPIPIPLEEGTPVHAILLASEDAFAKMAPSMCPSWSEKKMCSEVLNLAVETIRAIDDKLISGTPLTDDENSFYDATGGADSVAAKVECVRKLMHEQVERGQMTRRELDRLLRQVEERIASLDEDIDSALRNAREGDAGRLTSQKEKAEARRRMLEGREARPSHTLKHEARITALRAQLRPLLKLEQSTRGKLLSIKETKELAAKDGLLEEISDLEGASRGWFEEDDAFEARLRDSRERRNPPGKAAPGGKGTKNPGTGSRSAGDVAWLTPGGLAAKQTALGKKASAASKSKPKSGGGVFAAMMIGSDSDSD</sequence>
<organism evidence="3 4">
    <name type="scientific">Stephanodiscus triporus</name>
    <dbReference type="NCBI Taxonomy" id="2934178"/>
    <lineage>
        <taxon>Eukaryota</taxon>
        <taxon>Sar</taxon>
        <taxon>Stramenopiles</taxon>
        <taxon>Ochrophyta</taxon>
        <taxon>Bacillariophyta</taxon>
        <taxon>Coscinodiscophyceae</taxon>
        <taxon>Thalassiosirophycidae</taxon>
        <taxon>Stephanodiscales</taxon>
        <taxon>Stephanodiscaceae</taxon>
        <taxon>Stephanodiscus</taxon>
    </lineage>
</organism>
<reference evidence="3 4" key="1">
    <citation type="submission" date="2024-10" db="EMBL/GenBank/DDBJ databases">
        <title>Updated reference genomes for cyclostephanoid diatoms.</title>
        <authorList>
            <person name="Roberts W.R."/>
            <person name="Alverson A.J."/>
        </authorList>
    </citation>
    <scope>NUCLEOTIDE SEQUENCE [LARGE SCALE GENOMIC DNA]</scope>
    <source>
        <strain evidence="3 4">AJA276-08</strain>
    </source>
</reference>
<comment type="caution">
    <text evidence="3">The sequence shown here is derived from an EMBL/GenBank/DDBJ whole genome shotgun (WGS) entry which is preliminary data.</text>
</comment>
<keyword evidence="1" id="KW-0175">Coiled coil</keyword>
<evidence type="ECO:0000256" key="2">
    <source>
        <dbReference type="SAM" id="MobiDB-lite"/>
    </source>
</evidence>
<protein>
    <submittedName>
        <fullName evidence="3">Uncharacterized protein</fullName>
    </submittedName>
</protein>
<accession>A0ABD3P7F7</accession>
<dbReference type="Proteomes" id="UP001530315">
    <property type="component" value="Unassembled WGS sequence"/>
</dbReference>
<feature type="region of interest" description="Disordered" evidence="2">
    <location>
        <begin position="140"/>
        <end position="169"/>
    </location>
</feature>
<feature type="coiled-coil region" evidence="1">
    <location>
        <begin position="261"/>
        <end position="321"/>
    </location>
</feature>
<evidence type="ECO:0000313" key="4">
    <source>
        <dbReference type="Proteomes" id="UP001530315"/>
    </source>
</evidence>
<feature type="region of interest" description="Disordered" evidence="2">
    <location>
        <begin position="396"/>
        <end position="475"/>
    </location>
</feature>
<dbReference type="EMBL" id="JALLAZ020000987">
    <property type="protein sequence ID" value="KAL3783106.1"/>
    <property type="molecule type" value="Genomic_DNA"/>
</dbReference>
<proteinExistence type="predicted"/>
<feature type="compositionally biased region" description="Low complexity" evidence="2">
    <location>
        <begin position="443"/>
        <end position="453"/>
    </location>
</feature>
<gene>
    <name evidence="3" type="ORF">ACHAW5_002211</name>
</gene>
<dbReference type="AlphaFoldDB" id="A0ABD3P7F7"/>
<name>A0ABD3P7F7_9STRA</name>
<evidence type="ECO:0000256" key="1">
    <source>
        <dbReference type="SAM" id="Coils"/>
    </source>
</evidence>
<keyword evidence="4" id="KW-1185">Reference proteome</keyword>